<dbReference type="Gene3D" id="3.30.1120.80">
    <property type="match status" value="1"/>
</dbReference>
<evidence type="ECO:0000256" key="4">
    <source>
        <dbReference type="ARBA" id="ARBA00022989"/>
    </source>
</evidence>
<feature type="binding site" evidence="8">
    <location>
        <position position="471"/>
    </location>
    <ligand>
        <name>Mn(2+)</name>
        <dbReference type="ChEBI" id="CHEBI:29035"/>
    </ligand>
</feature>
<evidence type="ECO:0000259" key="10">
    <source>
        <dbReference type="Pfam" id="PF00884"/>
    </source>
</evidence>
<evidence type="ECO:0000256" key="8">
    <source>
        <dbReference type="PIRSR" id="PIRSR005091-3"/>
    </source>
</evidence>
<feature type="binding site" evidence="8">
    <location>
        <position position="301"/>
    </location>
    <ligand>
        <name>Mn(2+)</name>
        <dbReference type="ChEBI" id="CHEBI:29035"/>
    </ligand>
</feature>
<feature type="transmembrane region" description="Helical" evidence="9">
    <location>
        <begin position="159"/>
        <end position="177"/>
    </location>
</feature>
<dbReference type="GO" id="GO:0046872">
    <property type="term" value="F:metal ion binding"/>
    <property type="evidence" value="ECO:0007669"/>
    <property type="project" value="UniProtKB-KW"/>
</dbReference>
<keyword evidence="7" id="KW-0464">Manganese</keyword>
<dbReference type="CDD" id="cd16015">
    <property type="entry name" value="LTA_synthase"/>
    <property type="match status" value="1"/>
</dbReference>
<dbReference type="InterPro" id="IPR050448">
    <property type="entry name" value="OpgB/LTA_synthase_biosynth"/>
</dbReference>
<dbReference type="InterPro" id="IPR012160">
    <property type="entry name" value="LtaS-like"/>
</dbReference>
<dbReference type="Proteomes" id="UP000231564">
    <property type="component" value="Chromosome MARIT"/>
</dbReference>
<proteinExistence type="predicted"/>
<evidence type="ECO:0000256" key="1">
    <source>
        <dbReference type="ARBA" id="ARBA00004651"/>
    </source>
</evidence>
<evidence type="ECO:0000313" key="11">
    <source>
        <dbReference type="EMBL" id="SFZ81208.1"/>
    </source>
</evidence>
<dbReference type="InterPro" id="IPR000917">
    <property type="entry name" value="Sulfatase_N"/>
</dbReference>
<dbReference type="AlphaFoldDB" id="A0A2H1E7X3"/>
<reference evidence="11 12" key="1">
    <citation type="submission" date="2016-11" db="EMBL/GenBank/DDBJ databases">
        <authorList>
            <person name="Jaros S."/>
            <person name="Januszkiewicz K."/>
            <person name="Wedrychowicz H."/>
        </authorList>
    </citation>
    <scope>NUCLEOTIDE SEQUENCE [LARGE SCALE GENOMIC DNA]</scope>
    <source>
        <strain evidence="11">NCIMB 2154T</strain>
    </source>
</reference>
<dbReference type="PANTHER" id="PTHR47371:SF3">
    <property type="entry name" value="PHOSPHOGLYCEROL TRANSFERASE I"/>
    <property type="match status" value="1"/>
</dbReference>
<evidence type="ECO:0000256" key="3">
    <source>
        <dbReference type="ARBA" id="ARBA00022692"/>
    </source>
</evidence>
<organism evidence="11 12">
    <name type="scientific">Tenacibaculum maritimum NCIMB 2154</name>
    <dbReference type="NCBI Taxonomy" id="1349785"/>
    <lineage>
        <taxon>Bacteria</taxon>
        <taxon>Pseudomonadati</taxon>
        <taxon>Bacteroidota</taxon>
        <taxon>Flavobacteriia</taxon>
        <taxon>Flavobacteriales</taxon>
        <taxon>Flavobacteriaceae</taxon>
        <taxon>Tenacibaculum</taxon>
    </lineage>
</organism>
<dbReference type="PIRSF" id="PIRSF005091">
    <property type="entry name" value="Mmb_sulf_HI1246"/>
    <property type="match status" value="1"/>
</dbReference>
<name>A0A2H1E7X3_9FLAO</name>
<keyword evidence="7" id="KW-0479">Metal-binding</keyword>
<keyword evidence="3 9" id="KW-0812">Transmembrane</keyword>
<feature type="binding site" evidence="7">
    <location>
        <position position="417"/>
    </location>
    <ligand>
        <name>substrate</name>
    </ligand>
</feature>
<keyword evidence="5 9" id="KW-0472">Membrane</keyword>
<dbReference type="Pfam" id="PF00884">
    <property type="entry name" value="Sulfatase"/>
    <property type="match status" value="1"/>
</dbReference>
<sequence>MWVGYFLITRFLFLLFYSQKTSELDFISILKTFVYGIRLDISFTGYLCLIPFLIVISSIWVSKKICSLLIKGYTYSLLFIINLLVLIDIVLYKSWGVRIDTTLLTYINTPKIMLASISTGALIGSFAIWITSSLLFAWFFNRLINKSLALLIQGKFWEAPFFFVVTAALILPIRGGVQTIPINQSNVYFSTNMFANHAAVNPIWNFSNALTHKVDKKNPYQQYDLKVAEQVINSTKNSLLESSTDTILKTDKPNVILIIWESLSAKSVEVLGGRANVTSNLNKLSKEGILFTNFYGNGDRTDKGLIAILSGYYPQPTKSIIKMPSKTRSLPMLTKEMKNLGYQTSFYYGGDTNFGNMNTYLRNGEVDHVIDGSEFDQKNWNSKWGAHDHIFLERVMNDLSKPLQQPFFTIALTLTSHEPYEFPDEYKFGNDSDENKYLSSQAYTDKAIGKFIEAAKKQSWWNNTLIVIMSDHGHPLPIHKGYFNSPKKFQIPMVWLGGALNKTPIKIPFFSGQTDFSYTLLKLLKGNTTPFKFGKNIFNASDKQYVHYIFNKGFGTIDKNGVFVYDYVSKKPVISTGTSSTKLDSLGRAITQNAFQDFIDR</sequence>
<evidence type="ECO:0000256" key="6">
    <source>
        <dbReference type="PIRSR" id="PIRSR005091-1"/>
    </source>
</evidence>
<keyword evidence="4 9" id="KW-1133">Transmembrane helix</keyword>
<evidence type="ECO:0000256" key="2">
    <source>
        <dbReference type="ARBA" id="ARBA00022475"/>
    </source>
</evidence>
<evidence type="ECO:0000256" key="9">
    <source>
        <dbReference type="SAM" id="Phobius"/>
    </source>
</evidence>
<feature type="transmembrane region" description="Helical" evidence="9">
    <location>
        <begin position="42"/>
        <end position="61"/>
    </location>
</feature>
<dbReference type="InterPro" id="IPR017850">
    <property type="entry name" value="Alkaline_phosphatase_core_sf"/>
</dbReference>
<dbReference type="KEGG" id="tmar:MARIT_0996"/>
<dbReference type="GO" id="GO:0005886">
    <property type="term" value="C:plasma membrane"/>
    <property type="evidence" value="ECO:0007669"/>
    <property type="project" value="UniProtKB-SubCell"/>
</dbReference>
<feature type="transmembrane region" description="Helical" evidence="9">
    <location>
        <begin position="73"/>
        <end position="92"/>
    </location>
</feature>
<evidence type="ECO:0000256" key="5">
    <source>
        <dbReference type="ARBA" id="ARBA00023136"/>
    </source>
</evidence>
<evidence type="ECO:0000256" key="7">
    <source>
        <dbReference type="PIRSR" id="PIRSR005091-2"/>
    </source>
</evidence>
<gene>
    <name evidence="11" type="ORF">MARIT_0996</name>
</gene>
<keyword evidence="12" id="KW-1185">Reference proteome</keyword>
<dbReference type="Gene3D" id="3.40.720.10">
    <property type="entry name" value="Alkaline Phosphatase, subunit A"/>
    <property type="match status" value="1"/>
</dbReference>
<protein>
    <submittedName>
        <fullName evidence="11">Sulfatase</fullName>
    </submittedName>
</protein>
<accession>A0A2H1E7X3</accession>
<dbReference type="SUPFAM" id="SSF53649">
    <property type="entry name" value="Alkaline phosphatase-like"/>
    <property type="match status" value="1"/>
</dbReference>
<feature type="binding site" evidence="8">
    <location>
        <position position="261"/>
    </location>
    <ligand>
        <name>Mn(2+)</name>
        <dbReference type="ChEBI" id="CHEBI:29035"/>
    </ligand>
</feature>
<feature type="domain" description="Sulfatase N-terminal" evidence="10">
    <location>
        <begin position="253"/>
        <end position="524"/>
    </location>
</feature>
<dbReference type="PANTHER" id="PTHR47371">
    <property type="entry name" value="LIPOTEICHOIC ACID SYNTHASE"/>
    <property type="match status" value="1"/>
</dbReference>
<comment type="subcellular location">
    <subcellularLocation>
        <location evidence="1">Cell membrane</location>
        <topology evidence="1">Multi-pass membrane protein</topology>
    </subcellularLocation>
</comment>
<feature type="transmembrane region" description="Helical" evidence="9">
    <location>
        <begin position="112"/>
        <end position="139"/>
    </location>
</feature>
<dbReference type="STRING" id="1349785.GCA_000509405_01988"/>
<dbReference type="EMBL" id="LT634361">
    <property type="protein sequence ID" value="SFZ81208.1"/>
    <property type="molecule type" value="Genomic_DNA"/>
</dbReference>
<keyword evidence="2" id="KW-1003">Cell membrane</keyword>
<evidence type="ECO:0000313" key="12">
    <source>
        <dbReference type="Proteomes" id="UP000231564"/>
    </source>
</evidence>
<feature type="active site" evidence="6">
    <location>
        <position position="301"/>
    </location>
</feature>
<feature type="binding site" evidence="8">
    <location>
        <position position="472"/>
    </location>
    <ligand>
        <name>Mn(2+)</name>
        <dbReference type="ChEBI" id="CHEBI:29035"/>
    </ligand>
</feature>